<reference evidence="6 7" key="1">
    <citation type="submission" date="2016-07" db="EMBL/GenBank/DDBJ databases">
        <title>Pervasive Adenine N6-methylation of Active Genes in Fungi.</title>
        <authorList>
            <consortium name="DOE Joint Genome Institute"/>
            <person name="Mondo S.J."/>
            <person name="Dannebaum R.O."/>
            <person name="Kuo R.C."/>
            <person name="Labutti K."/>
            <person name="Haridas S."/>
            <person name="Kuo A."/>
            <person name="Salamov A."/>
            <person name="Ahrendt S.R."/>
            <person name="Lipzen A."/>
            <person name="Sullivan W."/>
            <person name="Andreopoulos W.B."/>
            <person name="Clum A."/>
            <person name="Lindquist E."/>
            <person name="Daum C."/>
            <person name="Ramamoorthy G.K."/>
            <person name="Gryganskyi A."/>
            <person name="Culley D."/>
            <person name="Magnuson J.K."/>
            <person name="James T.Y."/>
            <person name="O'Malley M.A."/>
            <person name="Stajich J.E."/>
            <person name="Spatafora J.W."/>
            <person name="Visel A."/>
            <person name="Grigoriev I.V."/>
        </authorList>
    </citation>
    <scope>NUCLEOTIDE SEQUENCE [LARGE SCALE GENOMIC DNA]</scope>
    <source>
        <strain evidence="6 7">ATCC 12442</strain>
    </source>
</reference>
<dbReference type="Gene3D" id="2.60.120.650">
    <property type="entry name" value="Cupin"/>
    <property type="match status" value="1"/>
</dbReference>
<dbReference type="Pfam" id="PF02373">
    <property type="entry name" value="JmjC"/>
    <property type="match status" value="1"/>
</dbReference>
<dbReference type="AlphaFoldDB" id="A0A1Y1W7K4"/>
<comment type="caution">
    <text evidence="6">The sequence shown here is derived from an EMBL/GenBank/DDBJ whole genome shotgun (WGS) entry which is preliminary data.</text>
</comment>
<gene>
    <name evidence="6" type="ORF">DL89DRAFT_172026</name>
</gene>
<dbReference type="GO" id="GO:0031490">
    <property type="term" value="F:chromatin DNA binding"/>
    <property type="evidence" value="ECO:0007669"/>
    <property type="project" value="TreeGrafter"/>
</dbReference>
<evidence type="ECO:0000256" key="2">
    <source>
        <dbReference type="ARBA" id="ARBA00022723"/>
    </source>
</evidence>
<sequence>MAMLIFPSATDEVEVKIRRIQQRTREQLALADWELAPLYVDKDELTADEFSLVWRRGIVVVVRGLLDTLKGKIWKPEWWIKNFGDEPVQVLDCKRKGDLVGEWPLKDFYRAFDGDDEYSSLFEESDGWEKRLKRIKRSILKLKDWPPTEGFEERLPDHFRNFMEALPFHDYTSRGGKYNLANRLPEEFVPPDLGPKMYCAYGSSDREGGVGTTNLHCDMADAVNIMAYASKTFLAENDISVPGIWSAREAVKPAGSGEPSEGGPKKAAAAVWDIYPPTALENLRDYIRASKGSQWGDPIHNQDRFLTEPDRRKIHAQFGANGMCYRIYQNPGDAVFVPAGSAHQVCNYANAIKVAMDFVSPERVEFCQRMTADFRKLPSEHLRNRDLLQIDNILLWTFAGKGAMREKEKPAKKPPAAAPRPKKEKGCEASW</sequence>
<dbReference type="GO" id="GO:0006357">
    <property type="term" value="P:regulation of transcription by RNA polymerase II"/>
    <property type="evidence" value="ECO:0007669"/>
    <property type="project" value="TreeGrafter"/>
</dbReference>
<feature type="domain" description="JmjC" evidence="5">
    <location>
        <begin position="173"/>
        <end position="375"/>
    </location>
</feature>
<feature type="region of interest" description="Disordered" evidence="4">
    <location>
        <begin position="403"/>
        <end position="431"/>
    </location>
</feature>
<protein>
    <recommendedName>
        <fullName evidence="5">JmjC domain-containing protein</fullName>
    </recommendedName>
</protein>
<dbReference type="Proteomes" id="UP000193922">
    <property type="component" value="Unassembled WGS sequence"/>
</dbReference>
<dbReference type="RefSeq" id="XP_040742876.1">
    <property type="nucleotide sequence ID" value="XM_040883799.1"/>
</dbReference>
<evidence type="ECO:0000256" key="1">
    <source>
        <dbReference type="ARBA" id="ARBA00004123"/>
    </source>
</evidence>
<dbReference type="STRING" id="61395.A0A1Y1W7K4"/>
<dbReference type="SMART" id="SM00558">
    <property type="entry name" value="JmjC"/>
    <property type="match status" value="1"/>
</dbReference>
<evidence type="ECO:0000313" key="7">
    <source>
        <dbReference type="Proteomes" id="UP000193922"/>
    </source>
</evidence>
<evidence type="ECO:0000256" key="3">
    <source>
        <dbReference type="ARBA" id="ARBA00023242"/>
    </source>
</evidence>
<dbReference type="GO" id="GO:0046872">
    <property type="term" value="F:metal ion binding"/>
    <property type="evidence" value="ECO:0007669"/>
    <property type="project" value="UniProtKB-KW"/>
</dbReference>
<dbReference type="EMBL" id="MCFD01000008">
    <property type="protein sequence ID" value="ORX69144.1"/>
    <property type="molecule type" value="Genomic_DNA"/>
</dbReference>
<name>A0A1Y1W7K4_9FUNG</name>
<evidence type="ECO:0000313" key="6">
    <source>
        <dbReference type="EMBL" id="ORX69144.1"/>
    </source>
</evidence>
<comment type="subcellular location">
    <subcellularLocation>
        <location evidence="1">Nucleus</location>
    </subcellularLocation>
</comment>
<dbReference type="GeneID" id="63800447"/>
<accession>A0A1Y1W7K4</accession>
<keyword evidence="7" id="KW-1185">Reference proteome</keyword>
<dbReference type="GO" id="GO:0032454">
    <property type="term" value="F:histone H3K9 demethylase activity"/>
    <property type="evidence" value="ECO:0007669"/>
    <property type="project" value="InterPro"/>
</dbReference>
<organism evidence="6 7">
    <name type="scientific">Linderina pennispora</name>
    <dbReference type="NCBI Taxonomy" id="61395"/>
    <lineage>
        <taxon>Eukaryota</taxon>
        <taxon>Fungi</taxon>
        <taxon>Fungi incertae sedis</taxon>
        <taxon>Zoopagomycota</taxon>
        <taxon>Kickxellomycotina</taxon>
        <taxon>Kickxellomycetes</taxon>
        <taxon>Kickxellales</taxon>
        <taxon>Kickxellaceae</taxon>
        <taxon>Linderina</taxon>
    </lineage>
</organism>
<dbReference type="GO" id="GO:0000785">
    <property type="term" value="C:chromatin"/>
    <property type="evidence" value="ECO:0007669"/>
    <property type="project" value="TreeGrafter"/>
</dbReference>
<evidence type="ECO:0000256" key="4">
    <source>
        <dbReference type="SAM" id="MobiDB-lite"/>
    </source>
</evidence>
<evidence type="ECO:0000259" key="5">
    <source>
        <dbReference type="PROSITE" id="PS51184"/>
    </source>
</evidence>
<dbReference type="GO" id="GO:0003712">
    <property type="term" value="F:transcription coregulator activity"/>
    <property type="evidence" value="ECO:0007669"/>
    <property type="project" value="TreeGrafter"/>
</dbReference>
<keyword evidence="2" id="KW-0479">Metal-binding</keyword>
<dbReference type="OrthoDB" id="1667110at2759"/>
<dbReference type="InterPro" id="IPR003347">
    <property type="entry name" value="JmjC_dom"/>
</dbReference>
<dbReference type="PANTHER" id="PTHR12549:SF38">
    <property type="entry name" value="JMJC DOMAIN-CONTAINING HISTONE DEMETHYLASE 2, ISOFORM A"/>
    <property type="match status" value="1"/>
</dbReference>
<dbReference type="InterPro" id="IPR045109">
    <property type="entry name" value="LSDs-like"/>
</dbReference>
<keyword evidence="3" id="KW-0539">Nucleus</keyword>
<dbReference type="SUPFAM" id="SSF51197">
    <property type="entry name" value="Clavaminate synthase-like"/>
    <property type="match status" value="1"/>
</dbReference>
<dbReference type="PROSITE" id="PS51184">
    <property type="entry name" value="JMJC"/>
    <property type="match status" value="1"/>
</dbReference>
<dbReference type="GO" id="GO:0000118">
    <property type="term" value="C:histone deacetylase complex"/>
    <property type="evidence" value="ECO:0007669"/>
    <property type="project" value="TreeGrafter"/>
</dbReference>
<dbReference type="PANTHER" id="PTHR12549">
    <property type="entry name" value="JMJC DOMAIN-CONTAINING HISTONE DEMETHYLATION PROTEIN"/>
    <property type="match status" value="1"/>
</dbReference>
<proteinExistence type="predicted"/>